<dbReference type="GO" id="GO:0006465">
    <property type="term" value="P:signal peptide processing"/>
    <property type="evidence" value="ECO:0007669"/>
    <property type="project" value="TreeGrafter"/>
</dbReference>
<keyword evidence="9" id="KW-0489">Methyltransferase</keyword>
<dbReference type="GO" id="GO:0004190">
    <property type="term" value="F:aspartic-type endopeptidase activity"/>
    <property type="evidence" value="ECO:0007669"/>
    <property type="project" value="UniProtKB-EC"/>
</dbReference>
<dbReference type="GO" id="GO:0032259">
    <property type="term" value="P:methylation"/>
    <property type="evidence" value="ECO:0007669"/>
    <property type="project" value="UniProtKB-KW"/>
</dbReference>
<feature type="transmembrane region" description="Helical" evidence="10">
    <location>
        <begin position="120"/>
        <end position="136"/>
    </location>
</feature>
<dbReference type="GO" id="GO:0008168">
    <property type="term" value="F:methyltransferase activity"/>
    <property type="evidence" value="ECO:0007669"/>
    <property type="project" value="UniProtKB-KW"/>
</dbReference>
<dbReference type="HOGENOM" id="CLU_057101_0_0_6"/>
<dbReference type="MEROPS" id="A24.003"/>
<dbReference type="PRINTS" id="PR00864">
    <property type="entry name" value="PREPILNPTASE"/>
</dbReference>
<evidence type="ECO:0000256" key="5">
    <source>
        <dbReference type="ARBA" id="ARBA00022692"/>
    </source>
</evidence>
<keyword evidence="4" id="KW-0997">Cell inner membrane</keyword>
<evidence type="ECO:0000259" key="12">
    <source>
        <dbReference type="Pfam" id="PF06750"/>
    </source>
</evidence>
<evidence type="ECO:0000256" key="1">
    <source>
        <dbReference type="ARBA" id="ARBA00004429"/>
    </source>
</evidence>
<evidence type="ECO:0000256" key="4">
    <source>
        <dbReference type="ARBA" id="ARBA00022519"/>
    </source>
</evidence>
<evidence type="ECO:0000256" key="8">
    <source>
        <dbReference type="RuleBase" id="RU003793"/>
    </source>
</evidence>
<dbReference type="EC" id="2.1.1.-" evidence="9"/>
<gene>
    <name evidence="13" type="ordered locus">Mar181_1662</name>
</gene>
<dbReference type="InterPro" id="IPR000045">
    <property type="entry name" value="Prepilin_IV_endopep_pep"/>
</dbReference>
<feature type="transmembrane region" description="Helical" evidence="10">
    <location>
        <begin position="6"/>
        <end position="25"/>
    </location>
</feature>
<keyword evidence="6 10" id="KW-1133">Transmembrane helix</keyword>
<reference evidence="13 14" key="1">
    <citation type="journal article" date="2012" name="Stand. Genomic Sci.">
        <title>Complete genome sequence of Marinomonas posidonica type strain (IVIA-Po-181(T)).</title>
        <authorList>
            <person name="Lucas-Elio P."/>
            <person name="Goodwin L."/>
            <person name="Woyke T."/>
            <person name="Pitluck S."/>
            <person name="Nolan M."/>
            <person name="Kyrpides N.C."/>
            <person name="Detter J.C."/>
            <person name="Copeland A."/>
            <person name="Lu M."/>
            <person name="Bruce D."/>
            <person name="Detter C."/>
            <person name="Tapia R."/>
            <person name="Han S."/>
            <person name="Land M.L."/>
            <person name="Ivanova N."/>
            <person name="Mikhailova N."/>
            <person name="Johnston A.W."/>
            <person name="Sanchez-Amat A."/>
        </authorList>
    </citation>
    <scope>NUCLEOTIDE SEQUENCE [LARGE SCALE GENOMIC DNA]</scope>
    <source>
        <strain evidence="14">CECT 7376 / NCIMB 14433 / IVIA-Po-181</strain>
    </source>
</reference>
<comment type="subcellular location">
    <subcellularLocation>
        <location evidence="1">Cell inner membrane</location>
        <topology evidence="1">Multi-pass membrane protein</topology>
    </subcellularLocation>
    <subcellularLocation>
        <location evidence="9">Cell membrane</location>
        <topology evidence="9">Multi-pass membrane protein</topology>
    </subcellularLocation>
</comment>
<dbReference type="eggNOG" id="COG1989">
    <property type="taxonomic scope" value="Bacteria"/>
</dbReference>
<feature type="transmembrane region" description="Helical" evidence="10">
    <location>
        <begin position="165"/>
        <end position="183"/>
    </location>
</feature>
<feature type="domain" description="Prepilin peptidase A24 N-terminal" evidence="12">
    <location>
        <begin position="12"/>
        <end position="110"/>
    </location>
</feature>
<comment type="catalytic activity">
    <reaction evidence="9">
        <text>Typically cleaves a -Gly-|-Phe- bond to release an N-terminal, basic peptide of 5-8 residues from type IV prepilin, and then N-methylates the new N-terminal amino group, the methyl donor being S-adenosyl-L-methionine.</text>
        <dbReference type="EC" id="3.4.23.43"/>
    </reaction>
</comment>
<keyword evidence="14" id="KW-1185">Reference proteome</keyword>
<accession>F6CZW0</accession>
<dbReference type="OrthoDB" id="9789291at2"/>
<proteinExistence type="inferred from homology"/>
<comment type="similarity">
    <text evidence="2 8">Belongs to the peptidase A24 family.</text>
</comment>
<evidence type="ECO:0000256" key="10">
    <source>
        <dbReference type="SAM" id="Phobius"/>
    </source>
</evidence>
<dbReference type="InterPro" id="IPR050882">
    <property type="entry name" value="Prepilin_peptidase/N-MTase"/>
</dbReference>
<dbReference type="EC" id="3.4.23.43" evidence="9"/>
<evidence type="ECO:0000313" key="14">
    <source>
        <dbReference type="Proteomes" id="UP000009230"/>
    </source>
</evidence>
<dbReference type="InterPro" id="IPR010627">
    <property type="entry name" value="Prepilin_pept_A24_N"/>
</dbReference>
<dbReference type="PANTHER" id="PTHR30487">
    <property type="entry name" value="TYPE 4 PREPILIN-LIKE PROTEINS LEADER PEPTIDE-PROCESSING ENZYME"/>
    <property type="match status" value="1"/>
</dbReference>
<dbReference type="InterPro" id="IPR014032">
    <property type="entry name" value="Peptidase_A24A_bac"/>
</dbReference>
<keyword evidence="9" id="KW-0511">Multifunctional enzyme</keyword>
<keyword evidence="9 13" id="KW-0378">Hydrolase</keyword>
<feature type="domain" description="Prepilin type IV endopeptidase peptidase" evidence="11">
    <location>
        <begin position="125"/>
        <end position="231"/>
    </location>
</feature>
<evidence type="ECO:0000259" key="11">
    <source>
        <dbReference type="Pfam" id="PF01478"/>
    </source>
</evidence>
<keyword evidence="9" id="KW-0808">Transferase</keyword>
<organism evidence="13 14">
    <name type="scientific">Marinomonas posidonica (strain CECT 7376 / NCIMB 14433 / IVIA-Po-181)</name>
    <dbReference type="NCBI Taxonomy" id="491952"/>
    <lineage>
        <taxon>Bacteria</taxon>
        <taxon>Pseudomonadati</taxon>
        <taxon>Pseudomonadota</taxon>
        <taxon>Gammaproteobacteria</taxon>
        <taxon>Oceanospirillales</taxon>
        <taxon>Oceanospirillaceae</taxon>
        <taxon>Marinomonas</taxon>
    </lineage>
</organism>
<comment type="function">
    <text evidence="9">Plays an essential role in type IV pili and type II pseudopili formation by proteolytically removing the leader sequence from substrate proteins and subsequently monomethylating the alpha-amino group of the newly exposed N-terminal phenylalanine.</text>
</comment>
<evidence type="ECO:0000313" key="13">
    <source>
        <dbReference type="EMBL" id="AEF54700.1"/>
    </source>
</evidence>
<keyword evidence="3" id="KW-1003">Cell membrane</keyword>
<dbReference type="PANTHER" id="PTHR30487:SF0">
    <property type="entry name" value="PREPILIN LEADER PEPTIDASE_N-METHYLTRANSFERASE-RELATED"/>
    <property type="match status" value="1"/>
</dbReference>
<evidence type="ECO:0000256" key="2">
    <source>
        <dbReference type="ARBA" id="ARBA00005801"/>
    </source>
</evidence>
<keyword evidence="9" id="KW-0645">Protease</keyword>
<sequence>MDCIRYALYLIFVLSLGSFSGAYCYRWPKQQHLNWQKEAKLILGIPPKTINSPYPKHSRCPSCQHRLSIWDLIPILSFVLLRRRCRYCLQKISARYTIIELTHLMACAALPFLIYELYALILYSLLISALITASFIDSEHYLLPDECLLVAIICAFLTQLNSVQLSNHVLGAIIGFLVIYGLGKLYSRFRKQTGIGIGDAKLTAVLGAWLGFLHLPDILFCACILGILYTVIRVKQKVNLIAFGPFLTFSGIFLFYIKIL</sequence>
<keyword evidence="5 9" id="KW-0812">Transmembrane</keyword>
<evidence type="ECO:0000256" key="6">
    <source>
        <dbReference type="ARBA" id="ARBA00022989"/>
    </source>
</evidence>
<dbReference type="STRING" id="491952.Mar181_1662"/>
<evidence type="ECO:0000256" key="3">
    <source>
        <dbReference type="ARBA" id="ARBA00022475"/>
    </source>
</evidence>
<dbReference type="AlphaFoldDB" id="F6CZW0"/>
<dbReference type="Gene3D" id="1.20.120.1220">
    <property type="match status" value="1"/>
</dbReference>
<keyword evidence="7 10" id="KW-0472">Membrane</keyword>
<dbReference type="EMBL" id="CP002771">
    <property type="protein sequence ID" value="AEF54700.1"/>
    <property type="molecule type" value="Genomic_DNA"/>
</dbReference>
<dbReference type="KEGG" id="mpc:Mar181_1662"/>
<dbReference type="Pfam" id="PF01478">
    <property type="entry name" value="Peptidase_A24"/>
    <property type="match status" value="1"/>
</dbReference>
<dbReference type="Proteomes" id="UP000009230">
    <property type="component" value="Chromosome"/>
</dbReference>
<dbReference type="Pfam" id="PF06750">
    <property type="entry name" value="A24_N_bact"/>
    <property type="match status" value="1"/>
</dbReference>
<evidence type="ECO:0000256" key="9">
    <source>
        <dbReference type="RuleBase" id="RU003794"/>
    </source>
</evidence>
<name>F6CZW0_MARPP</name>
<feature type="transmembrane region" description="Helical" evidence="10">
    <location>
        <begin position="204"/>
        <end position="232"/>
    </location>
</feature>
<evidence type="ECO:0000256" key="7">
    <source>
        <dbReference type="ARBA" id="ARBA00023136"/>
    </source>
</evidence>
<dbReference type="RefSeq" id="WP_013796175.1">
    <property type="nucleotide sequence ID" value="NC_015559.1"/>
</dbReference>
<protein>
    <recommendedName>
        <fullName evidence="9">Prepilin leader peptidase/N-methyltransferase</fullName>
        <ecNumber evidence="9">2.1.1.-</ecNumber>
        <ecNumber evidence="9">3.4.23.43</ecNumber>
    </recommendedName>
</protein>
<dbReference type="GO" id="GO:0005886">
    <property type="term" value="C:plasma membrane"/>
    <property type="evidence" value="ECO:0007669"/>
    <property type="project" value="UniProtKB-SubCell"/>
</dbReference>
<feature type="transmembrane region" description="Helical" evidence="10">
    <location>
        <begin position="238"/>
        <end position="257"/>
    </location>
</feature>